<sequence>MALPGAFLLRGLTVALLLVPALSAASAGPAVAAAPAGAPSKGRLVFSEQFRARDWGRSGAVWADRTSAYPDGVSDRGDAKLDRLQPAAMTVSGGMLHVTASARSAHGAWQTGLLTTEPWGAAGGDGFQVRTGDYALVRLRLPDRAGGGGHGAWPGVWTWRGGNEVDVLEWHSETPDILEFSNHTRKVPGYDYARSPLVGFGKWVEVGVRFGATDVSWYLGDGTHPLRLAFQDHKGVGAGWHAYLVANLSVSDQPGRVPSSTHPITLAIDRIQVYR</sequence>
<feature type="signal peptide" evidence="1">
    <location>
        <begin position="1"/>
        <end position="32"/>
    </location>
</feature>
<evidence type="ECO:0000313" key="3">
    <source>
        <dbReference type="Proteomes" id="UP001592531"/>
    </source>
</evidence>
<keyword evidence="3" id="KW-1185">Reference proteome</keyword>
<dbReference type="SUPFAM" id="SSF49899">
    <property type="entry name" value="Concanavalin A-like lectins/glucanases"/>
    <property type="match status" value="1"/>
</dbReference>
<gene>
    <name evidence="2" type="ORF">ACEZDE_21130</name>
</gene>
<protein>
    <submittedName>
        <fullName evidence="2">Beta-glucanase</fullName>
    </submittedName>
</protein>
<dbReference type="Proteomes" id="UP001592531">
    <property type="component" value="Unassembled WGS sequence"/>
</dbReference>
<accession>A0ABV6VZH8</accession>
<evidence type="ECO:0000256" key="1">
    <source>
        <dbReference type="SAM" id="SignalP"/>
    </source>
</evidence>
<reference evidence="2 3" key="1">
    <citation type="submission" date="2024-09" db="EMBL/GenBank/DDBJ databases">
        <authorList>
            <person name="Lee S.D."/>
        </authorList>
    </citation>
    <scope>NUCLEOTIDE SEQUENCE [LARGE SCALE GENOMIC DNA]</scope>
    <source>
        <strain evidence="2 3">N8-3</strain>
    </source>
</reference>
<organism evidence="2 3">
    <name type="scientific">Streptacidiphilus cavernicola</name>
    <dbReference type="NCBI Taxonomy" id="3342716"/>
    <lineage>
        <taxon>Bacteria</taxon>
        <taxon>Bacillati</taxon>
        <taxon>Actinomycetota</taxon>
        <taxon>Actinomycetes</taxon>
        <taxon>Kitasatosporales</taxon>
        <taxon>Streptomycetaceae</taxon>
        <taxon>Streptacidiphilus</taxon>
    </lineage>
</organism>
<dbReference type="RefSeq" id="WP_380538105.1">
    <property type="nucleotide sequence ID" value="NZ_JBHFAB010000016.1"/>
</dbReference>
<comment type="caution">
    <text evidence="2">The sequence shown here is derived from an EMBL/GenBank/DDBJ whole genome shotgun (WGS) entry which is preliminary data.</text>
</comment>
<keyword evidence="1" id="KW-0732">Signal</keyword>
<name>A0ABV6VZH8_9ACTN</name>
<dbReference type="InterPro" id="IPR013320">
    <property type="entry name" value="ConA-like_dom_sf"/>
</dbReference>
<dbReference type="EMBL" id="JBHFAB010000016">
    <property type="protein sequence ID" value="MFC1419117.1"/>
    <property type="molecule type" value="Genomic_DNA"/>
</dbReference>
<dbReference type="Gene3D" id="2.60.120.200">
    <property type="match status" value="1"/>
</dbReference>
<evidence type="ECO:0000313" key="2">
    <source>
        <dbReference type="EMBL" id="MFC1419117.1"/>
    </source>
</evidence>
<proteinExistence type="predicted"/>
<feature type="chain" id="PRO_5045887638" evidence="1">
    <location>
        <begin position="33"/>
        <end position="275"/>
    </location>
</feature>